<dbReference type="PANTHER" id="PTHR30535:SF34">
    <property type="entry name" value="MOLYBDATE-BINDING PROTEIN MOLA"/>
    <property type="match status" value="1"/>
</dbReference>
<gene>
    <name evidence="2" type="ORF">ASZ90_010425</name>
</gene>
<evidence type="ECO:0000313" key="2">
    <source>
        <dbReference type="EMBL" id="KUG19848.1"/>
    </source>
</evidence>
<dbReference type="InterPro" id="IPR002491">
    <property type="entry name" value="ABC_transptr_periplasmic_BD"/>
</dbReference>
<sequence>MAATCRLAAIVIACMLLAAAAPAAETGAAVTREALATAILDHLTDSESAPSADDLYGMAYVYRYWGGQPKTVTDGAGRQITLDRPLTRIVVFSSSTTETLRSLGVGPDVVVGVQKYDIENRVFFPEYRDAVSVGSVWSPDYEAILSLRPDAVFVYATVCTAESAEVEKTMQRLTPNTPVFRFDCHLPETYRDEVRLLGEIFDRQEQAVRLLAFYDEAMTPIAERTGSIPEEERVSVYYEYWNDYKSAAAGSGYHNKIVMAGGQNIFADAATAYPEVDPEAVIARNPAVVVKLYGSGSANFGGYGDSDRENPAMLAAAVAGRPGWGAIDAVRDGRVHCIHSDILGTAAHFVGIAYYAKWFYPDLFPDLDPAEIHHRYITEFQGLSYDVRTEGVFVFP</sequence>
<reference evidence="2" key="1">
    <citation type="journal article" date="2015" name="Proc. Natl. Acad. Sci. U.S.A.">
        <title>Networks of energetic and metabolic interactions define dynamics in microbial communities.</title>
        <authorList>
            <person name="Embree M."/>
            <person name="Liu J.K."/>
            <person name="Al-Bassam M.M."/>
            <person name="Zengler K."/>
        </authorList>
    </citation>
    <scope>NUCLEOTIDE SEQUENCE</scope>
</reference>
<comment type="caution">
    <text evidence="2">The sequence shown here is derived from an EMBL/GenBank/DDBJ whole genome shotgun (WGS) entry which is preliminary data.</text>
</comment>
<dbReference type="Pfam" id="PF01497">
    <property type="entry name" value="Peripla_BP_2"/>
    <property type="match status" value="1"/>
</dbReference>
<accession>A0A0W8FG35</accession>
<dbReference type="InterPro" id="IPR050902">
    <property type="entry name" value="ABC_Transporter_SBP"/>
</dbReference>
<dbReference type="EMBL" id="LNQE01001251">
    <property type="protein sequence ID" value="KUG19848.1"/>
    <property type="molecule type" value="Genomic_DNA"/>
</dbReference>
<protein>
    <submittedName>
        <fullName evidence="2">Periplasmic binding protein</fullName>
    </submittedName>
</protein>
<dbReference type="PANTHER" id="PTHR30535">
    <property type="entry name" value="VITAMIN B12-BINDING PROTEIN"/>
    <property type="match status" value="1"/>
</dbReference>
<proteinExistence type="predicted"/>
<dbReference type="PROSITE" id="PS50983">
    <property type="entry name" value="FE_B12_PBP"/>
    <property type="match status" value="1"/>
</dbReference>
<feature type="domain" description="Fe/B12 periplasmic-binding" evidence="1">
    <location>
        <begin position="88"/>
        <end position="367"/>
    </location>
</feature>
<organism evidence="2">
    <name type="scientific">hydrocarbon metagenome</name>
    <dbReference type="NCBI Taxonomy" id="938273"/>
    <lineage>
        <taxon>unclassified sequences</taxon>
        <taxon>metagenomes</taxon>
        <taxon>ecological metagenomes</taxon>
    </lineage>
</organism>
<name>A0A0W8FG35_9ZZZZ</name>
<dbReference type="AlphaFoldDB" id="A0A0W8FG35"/>
<dbReference type="Gene3D" id="3.40.50.1980">
    <property type="entry name" value="Nitrogenase molybdenum iron protein domain"/>
    <property type="match status" value="2"/>
</dbReference>
<dbReference type="SUPFAM" id="SSF53807">
    <property type="entry name" value="Helical backbone' metal receptor"/>
    <property type="match status" value="1"/>
</dbReference>
<evidence type="ECO:0000259" key="1">
    <source>
        <dbReference type="PROSITE" id="PS50983"/>
    </source>
</evidence>